<feature type="region of interest" description="Disordered" evidence="1">
    <location>
        <begin position="1"/>
        <end position="21"/>
    </location>
</feature>
<reference evidence="3" key="1">
    <citation type="journal article" date="2019" name="Int. J. Syst. Evol. Microbiol.">
        <title>The Global Catalogue of Microorganisms (GCM) 10K type strain sequencing project: providing services to taxonomists for standard genome sequencing and annotation.</title>
        <authorList>
            <consortium name="The Broad Institute Genomics Platform"/>
            <consortium name="The Broad Institute Genome Sequencing Center for Infectious Disease"/>
            <person name="Wu L."/>
            <person name="Ma J."/>
        </authorList>
    </citation>
    <scope>NUCLEOTIDE SEQUENCE [LARGE SCALE GENOMIC DNA]</scope>
    <source>
        <strain evidence="3">CGMCC 4.7198</strain>
    </source>
</reference>
<proteinExistence type="predicted"/>
<keyword evidence="3" id="KW-1185">Reference proteome</keyword>
<dbReference type="RefSeq" id="WP_381301625.1">
    <property type="nucleotide sequence ID" value="NZ_JBHTEC010000004.1"/>
</dbReference>
<dbReference type="EMBL" id="JBHTEC010000004">
    <property type="protein sequence ID" value="MFD0287667.1"/>
    <property type="molecule type" value="Genomic_DNA"/>
</dbReference>
<evidence type="ECO:0000256" key="1">
    <source>
        <dbReference type="SAM" id="MobiDB-lite"/>
    </source>
</evidence>
<name>A0ABW2VVK5_9ACTN</name>
<dbReference type="Proteomes" id="UP001596957">
    <property type="component" value="Unassembled WGS sequence"/>
</dbReference>
<comment type="caution">
    <text evidence="2">The sequence shown here is derived from an EMBL/GenBank/DDBJ whole genome shotgun (WGS) entry which is preliminary data.</text>
</comment>
<evidence type="ECO:0000313" key="3">
    <source>
        <dbReference type="Proteomes" id="UP001596957"/>
    </source>
</evidence>
<accession>A0ABW2VVK5</accession>
<sequence length="68" mass="7606">MSVRREWRDSGSASGHMQTVAASGTYNRMQTAYRAYIDHATTCDGCGGGERRCAEADQLWRTYRAART</sequence>
<evidence type="ECO:0000313" key="2">
    <source>
        <dbReference type="EMBL" id="MFD0287667.1"/>
    </source>
</evidence>
<organism evidence="2 3">
    <name type="scientific">Streptomyces lutosisoli</name>
    <dbReference type="NCBI Taxonomy" id="2665721"/>
    <lineage>
        <taxon>Bacteria</taxon>
        <taxon>Bacillati</taxon>
        <taxon>Actinomycetota</taxon>
        <taxon>Actinomycetes</taxon>
        <taxon>Kitasatosporales</taxon>
        <taxon>Streptomycetaceae</taxon>
        <taxon>Streptomyces</taxon>
    </lineage>
</organism>
<feature type="compositionally biased region" description="Polar residues" evidence="1">
    <location>
        <begin position="11"/>
        <end position="21"/>
    </location>
</feature>
<gene>
    <name evidence="2" type="ORF">ACFQZP_39800</name>
</gene>
<protein>
    <submittedName>
        <fullName evidence="2">Uncharacterized protein</fullName>
    </submittedName>
</protein>